<evidence type="ECO:0000313" key="2">
    <source>
        <dbReference type="Proteomes" id="UP001596157"/>
    </source>
</evidence>
<sequence length="129" mass="14287">MTTVDAGLRTEYPFVLPRGYVDEHGTLHRSGSIRLATAKDELTAHAEPLVRQNPAYLSIYLIMRTITGLGSLSSVDRFVVEHLFASDLAFLQDLYRRINQEGHTEAEVGCPECGHQFLVDVAGDTAVQQ</sequence>
<dbReference type="RefSeq" id="WP_378251200.1">
    <property type="nucleotide sequence ID" value="NZ_JBHSKF010000025.1"/>
</dbReference>
<proteinExistence type="predicted"/>
<dbReference type="EMBL" id="JBHSKF010000025">
    <property type="protein sequence ID" value="MFC5291286.1"/>
    <property type="molecule type" value="Genomic_DNA"/>
</dbReference>
<name>A0ABW0EYP7_9PSEU</name>
<gene>
    <name evidence="1" type="ORF">ACFPM7_29910</name>
</gene>
<comment type="caution">
    <text evidence="1">The sequence shown here is derived from an EMBL/GenBank/DDBJ whole genome shotgun (WGS) entry which is preliminary data.</text>
</comment>
<dbReference type="Proteomes" id="UP001596157">
    <property type="component" value="Unassembled WGS sequence"/>
</dbReference>
<organism evidence="1 2">
    <name type="scientific">Actinokineospora guangxiensis</name>
    <dbReference type="NCBI Taxonomy" id="1490288"/>
    <lineage>
        <taxon>Bacteria</taxon>
        <taxon>Bacillati</taxon>
        <taxon>Actinomycetota</taxon>
        <taxon>Actinomycetes</taxon>
        <taxon>Pseudonocardiales</taxon>
        <taxon>Pseudonocardiaceae</taxon>
        <taxon>Actinokineospora</taxon>
    </lineage>
</organism>
<protein>
    <submittedName>
        <fullName evidence="1">Phage tail assembly protein</fullName>
    </submittedName>
</protein>
<accession>A0ABW0EYP7</accession>
<reference evidence="2" key="1">
    <citation type="journal article" date="2019" name="Int. J. Syst. Evol. Microbiol.">
        <title>The Global Catalogue of Microorganisms (GCM) 10K type strain sequencing project: providing services to taxonomists for standard genome sequencing and annotation.</title>
        <authorList>
            <consortium name="The Broad Institute Genomics Platform"/>
            <consortium name="The Broad Institute Genome Sequencing Center for Infectious Disease"/>
            <person name="Wu L."/>
            <person name="Ma J."/>
        </authorList>
    </citation>
    <scope>NUCLEOTIDE SEQUENCE [LARGE SCALE GENOMIC DNA]</scope>
    <source>
        <strain evidence="2">CCUG 59778</strain>
    </source>
</reference>
<evidence type="ECO:0000313" key="1">
    <source>
        <dbReference type="EMBL" id="MFC5291286.1"/>
    </source>
</evidence>
<keyword evidence="2" id="KW-1185">Reference proteome</keyword>